<dbReference type="EMBL" id="BEXT01000001">
    <property type="protein sequence ID" value="GBC61741.1"/>
    <property type="molecule type" value="Genomic_DNA"/>
</dbReference>
<organism evidence="1 2">
    <name type="scientific">Desulfonema ishimotonii</name>
    <dbReference type="NCBI Taxonomy" id="45657"/>
    <lineage>
        <taxon>Bacteria</taxon>
        <taxon>Pseudomonadati</taxon>
        <taxon>Thermodesulfobacteriota</taxon>
        <taxon>Desulfobacteria</taxon>
        <taxon>Desulfobacterales</taxon>
        <taxon>Desulfococcaceae</taxon>
        <taxon>Desulfonema</taxon>
    </lineage>
</organism>
<reference evidence="2" key="1">
    <citation type="submission" date="2017-11" db="EMBL/GenBank/DDBJ databases">
        <authorList>
            <person name="Watanabe M."/>
            <person name="Kojima H."/>
        </authorList>
    </citation>
    <scope>NUCLEOTIDE SEQUENCE [LARGE SCALE GENOMIC DNA]</scope>
    <source>
        <strain evidence="2">Tokyo 01</strain>
    </source>
</reference>
<accession>A0A401FXQ1</accession>
<name>A0A401FXQ1_9BACT</name>
<evidence type="ECO:0000313" key="1">
    <source>
        <dbReference type="EMBL" id="GBC61741.1"/>
    </source>
</evidence>
<reference evidence="2" key="2">
    <citation type="submission" date="2019-01" db="EMBL/GenBank/DDBJ databases">
        <title>Genome sequence of Desulfonema ishimotonii strain Tokyo 01.</title>
        <authorList>
            <person name="Fukui M."/>
        </authorList>
    </citation>
    <scope>NUCLEOTIDE SEQUENCE [LARGE SCALE GENOMIC DNA]</scope>
    <source>
        <strain evidence="2">Tokyo 01</strain>
    </source>
</reference>
<protein>
    <submittedName>
        <fullName evidence="1">Uncharacterized protein</fullName>
    </submittedName>
</protein>
<sequence>MLIGITAFKKSVSVNNSVTACFLPIQPPDFTLPENRIQCVSQDYLQEEKSEFRLKGRGKK</sequence>
<keyword evidence="2" id="KW-1185">Reference proteome</keyword>
<comment type="caution">
    <text evidence="1">The sequence shown here is derived from an EMBL/GenBank/DDBJ whole genome shotgun (WGS) entry which is preliminary data.</text>
</comment>
<gene>
    <name evidence="1" type="ORF">DENIS_2703</name>
</gene>
<evidence type="ECO:0000313" key="2">
    <source>
        <dbReference type="Proteomes" id="UP000288096"/>
    </source>
</evidence>
<dbReference type="Proteomes" id="UP000288096">
    <property type="component" value="Unassembled WGS sequence"/>
</dbReference>
<dbReference type="AlphaFoldDB" id="A0A401FXQ1"/>
<proteinExistence type="predicted"/>